<comment type="function">
    <text evidence="9">Part of the twin-arginine translocation (Tat) system that transports large folded proteins containing a characteristic twin-arginine motif in their signal peptide across membranes. TatA could form the protein-conducting channel of the Tat system.</text>
</comment>
<comment type="caution">
    <text evidence="11">The sequence shown here is derived from an EMBL/GenBank/DDBJ whole genome shotgun (WGS) entry which is preliminary data.</text>
</comment>
<evidence type="ECO:0000256" key="5">
    <source>
        <dbReference type="ARBA" id="ARBA00022927"/>
    </source>
</evidence>
<keyword evidence="4 9" id="KW-0812">Transmembrane</keyword>
<evidence type="ECO:0000256" key="3">
    <source>
        <dbReference type="ARBA" id="ARBA00022475"/>
    </source>
</evidence>
<dbReference type="AlphaFoldDB" id="A0A918W8Y5"/>
<evidence type="ECO:0000256" key="2">
    <source>
        <dbReference type="ARBA" id="ARBA00022448"/>
    </source>
</evidence>
<dbReference type="PANTHER" id="PTHR42982:SF1">
    <property type="entry name" value="SEC-INDEPENDENT PROTEIN TRANSLOCASE PROTEIN TATA"/>
    <property type="match status" value="1"/>
</dbReference>
<keyword evidence="8 9" id="KW-0472">Membrane</keyword>
<keyword evidence="5 9" id="KW-0653">Protein transport</keyword>
<protein>
    <recommendedName>
        <fullName evidence="9">Sec-independent protein translocase protein TatA</fullName>
    </recommendedName>
</protein>
<reference evidence="11" key="2">
    <citation type="submission" date="2020-09" db="EMBL/GenBank/DDBJ databases">
        <authorList>
            <person name="Sun Q."/>
            <person name="Kim S."/>
        </authorList>
    </citation>
    <scope>NUCLEOTIDE SEQUENCE</scope>
    <source>
        <strain evidence="11">KCTC 23077</strain>
    </source>
</reference>
<dbReference type="InterPro" id="IPR003369">
    <property type="entry name" value="TatA/B/E"/>
</dbReference>
<evidence type="ECO:0000256" key="4">
    <source>
        <dbReference type="ARBA" id="ARBA00022692"/>
    </source>
</evidence>
<evidence type="ECO:0000256" key="10">
    <source>
        <dbReference type="SAM" id="MobiDB-lite"/>
    </source>
</evidence>
<keyword evidence="7 9" id="KW-0811">Translocation</keyword>
<dbReference type="InterPro" id="IPR006312">
    <property type="entry name" value="TatA/E"/>
</dbReference>
<proteinExistence type="inferred from homology"/>
<dbReference type="GO" id="GO:0043953">
    <property type="term" value="P:protein transport by the Tat complex"/>
    <property type="evidence" value="ECO:0007669"/>
    <property type="project" value="UniProtKB-UniRule"/>
</dbReference>
<keyword evidence="2 9" id="KW-0813">Transport</keyword>
<comment type="subcellular location">
    <subcellularLocation>
        <location evidence="1 9">Cell membrane</location>
        <topology evidence="1 9">Single-pass membrane protein</topology>
    </subcellularLocation>
</comment>
<dbReference type="NCBIfam" id="TIGR01411">
    <property type="entry name" value="tatAE"/>
    <property type="match status" value="1"/>
</dbReference>
<keyword evidence="3 9" id="KW-1003">Cell membrane</keyword>
<organism evidence="11 12">
    <name type="scientific">Cognatilysobacter bugurensis</name>
    <dbReference type="NCBI Taxonomy" id="543356"/>
    <lineage>
        <taxon>Bacteria</taxon>
        <taxon>Pseudomonadati</taxon>
        <taxon>Pseudomonadota</taxon>
        <taxon>Gammaproteobacteria</taxon>
        <taxon>Lysobacterales</taxon>
        <taxon>Lysobacteraceae</taxon>
        <taxon>Cognatilysobacter</taxon>
    </lineage>
</organism>
<dbReference type="Proteomes" id="UP000646426">
    <property type="component" value="Unassembled WGS sequence"/>
</dbReference>
<evidence type="ECO:0000256" key="1">
    <source>
        <dbReference type="ARBA" id="ARBA00004162"/>
    </source>
</evidence>
<dbReference type="EMBL" id="BMYD01000005">
    <property type="protein sequence ID" value="GHA87811.1"/>
    <property type="molecule type" value="Genomic_DNA"/>
</dbReference>
<dbReference type="GO" id="GO:0033281">
    <property type="term" value="C:TAT protein transport complex"/>
    <property type="evidence" value="ECO:0007669"/>
    <property type="project" value="UniProtKB-UniRule"/>
</dbReference>
<evidence type="ECO:0000256" key="6">
    <source>
        <dbReference type="ARBA" id="ARBA00022989"/>
    </source>
</evidence>
<keyword evidence="6 9" id="KW-1133">Transmembrane helix</keyword>
<feature type="transmembrane region" description="Helical" evidence="9">
    <location>
        <begin position="6"/>
        <end position="22"/>
    </location>
</feature>
<feature type="compositionally biased region" description="Basic and acidic residues" evidence="10">
    <location>
        <begin position="56"/>
        <end position="82"/>
    </location>
</feature>
<dbReference type="Pfam" id="PF02416">
    <property type="entry name" value="TatA_B_E"/>
    <property type="match status" value="1"/>
</dbReference>
<comment type="subunit">
    <text evidence="9">The Tat system comprises two distinct complexes: a TatABC complex, containing multiple copies of TatA, TatB and TatC subunits, and a separate TatA complex, containing only TatA subunits. Substrates initially bind to the TatABC complex, which probably triggers association of the separate TatA complex to form the active translocon.</text>
</comment>
<dbReference type="HAMAP" id="MF_00236">
    <property type="entry name" value="TatA_E"/>
    <property type="match status" value="1"/>
</dbReference>
<evidence type="ECO:0000256" key="7">
    <source>
        <dbReference type="ARBA" id="ARBA00023010"/>
    </source>
</evidence>
<keyword evidence="12" id="KW-1185">Reference proteome</keyword>
<dbReference type="NCBIfam" id="NF002813">
    <property type="entry name" value="PRK02958.1"/>
    <property type="match status" value="1"/>
</dbReference>
<evidence type="ECO:0000313" key="11">
    <source>
        <dbReference type="EMBL" id="GHA87811.1"/>
    </source>
</evidence>
<sequence length="82" mass="9058">MGSLSLTHWLIVLVIVVLVFGTKRLGNVGKDLGDAVRGFRKGIRDDDTEAGPPAQLRDDARRDGVREDTRETTSAADRRDPR</sequence>
<dbReference type="Gene3D" id="1.20.5.3310">
    <property type="match status" value="1"/>
</dbReference>
<evidence type="ECO:0000256" key="9">
    <source>
        <dbReference type="HAMAP-Rule" id="MF_00236"/>
    </source>
</evidence>
<dbReference type="GO" id="GO:0008320">
    <property type="term" value="F:protein transmembrane transporter activity"/>
    <property type="evidence" value="ECO:0007669"/>
    <property type="project" value="UniProtKB-UniRule"/>
</dbReference>
<feature type="region of interest" description="Disordered" evidence="10">
    <location>
        <begin position="41"/>
        <end position="82"/>
    </location>
</feature>
<gene>
    <name evidence="9 11" type="primary">tatA</name>
    <name evidence="11" type="ORF">GCM10007067_27310</name>
</gene>
<reference evidence="11" key="1">
    <citation type="journal article" date="2014" name="Int. J. Syst. Evol. Microbiol.">
        <title>Complete genome sequence of Corynebacterium casei LMG S-19264T (=DSM 44701T), isolated from a smear-ripened cheese.</title>
        <authorList>
            <consortium name="US DOE Joint Genome Institute (JGI-PGF)"/>
            <person name="Walter F."/>
            <person name="Albersmeier A."/>
            <person name="Kalinowski J."/>
            <person name="Ruckert C."/>
        </authorList>
    </citation>
    <scope>NUCLEOTIDE SEQUENCE</scope>
    <source>
        <strain evidence="11">KCTC 23077</strain>
    </source>
</reference>
<comment type="similarity">
    <text evidence="9">Belongs to the TatA/E family.</text>
</comment>
<name>A0A918W8Y5_9GAMM</name>
<accession>A0A918W8Y5</accession>
<dbReference type="PANTHER" id="PTHR42982">
    <property type="entry name" value="SEC-INDEPENDENT PROTEIN TRANSLOCASE PROTEIN TATA"/>
    <property type="match status" value="1"/>
</dbReference>
<evidence type="ECO:0000313" key="12">
    <source>
        <dbReference type="Proteomes" id="UP000646426"/>
    </source>
</evidence>
<dbReference type="RefSeq" id="WP_189457580.1">
    <property type="nucleotide sequence ID" value="NZ_BMYD01000005.1"/>
</dbReference>
<evidence type="ECO:0000256" key="8">
    <source>
        <dbReference type="ARBA" id="ARBA00023136"/>
    </source>
</evidence>